<comment type="caution">
    <text evidence="1">The sequence shown here is derived from an EMBL/GenBank/DDBJ whole genome shotgun (WGS) entry which is preliminary data.</text>
</comment>
<dbReference type="RefSeq" id="WP_138086380.1">
    <property type="nucleotide sequence ID" value="NZ_VAUV01000007.1"/>
</dbReference>
<keyword evidence="2" id="KW-1185">Reference proteome</keyword>
<sequence length="124" mass="13998">MFFAFAACLQAGEFEGVYRSGADGKAADRLYTIKKVGDDKYTVTTNDWVSTVYYDKHQDDYKGVFRFNDFPPVAGNEFTKGGARENAVGFHIYEITEDGGIKVIFQWRRAARDGQGTFKLVKVK</sequence>
<reference evidence="1 2" key="1">
    <citation type="submission" date="2019-05" db="EMBL/GenBank/DDBJ databases">
        <title>Verrucobacter flavum gen. nov., sp. nov. a new member of the family Verrucomicrobiaceae.</title>
        <authorList>
            <person name="Szuroczki S."/>
            <person name="Abbaszade G."/>
            <person name="Szabo A."/>
            <person name="Felfoldi T."/>
            <person name="Schumann P."/>
            <person name="Boka K."/>
            <person name="Keki Z."/>
            <person name="Toumi M."/>
            <person name="Toth E."/>
        </authorList>
    </citation>
    <scope>NUCLEOTIDE SEQUENCE [LARGE SCALE GENOMIC DNA]</scope>
    <source>
        <strain evidence="1 2">MG-N-17</strain>
    </source>
</reference>
<dbReference type="EMBL" id="VAUV01000007">
    <property type="protein sequence ID" value="TLD70910.1"/>
    <property type="molecule type" value="Genomic_DNA"/>
</dbReference>
<evidence type="ECO:0000313" key="1">
    <source>
        <dbReference type="EMBL" id="TLD70910.1"/>
    </source>
</evidence>
<evidence type="ECO:0000313" key="2">
    <source>
        <dbReference type="Proteomes" id="UP000306196"/>
    </source>
</evidence>
<accession>A0A5R8KF33</accession>
<organism evidence="1 2">
    <name type="scientific">Phragmitibacter flavus</name>
    <dbReference type="NCBI Taxonomy" id="2576071"/>
    <lineage>
        <taxon>Bacteria</taxon>
        <taxon>Pseudomonadati</taxon>
        <taxon>Verrucomicrobiota</taxon>
        <taxon>Verrucomicrobiia</taxon>
        <taxon>Verrucomicrobiales</taxon>
        <taxon>Verrucomicrobiaceae</taxon>
        <taxon>Phragmitibacter</taxon>
    </lineage>
</organism>
<gene>
    <name evidence="1" type="ORF">FEM03_11445</name>
</gene>
<proteinExistence type="predicted"/>
<protein>
    <submittedName>
        <fullName evidence="1">Uncharacterized protein</fullName>
    </submittedName>
</protein>
<name>A0A5R8KF33_9BACT</name>
<dbReference type="Proteomes" id="UP000306196">
    <property type="component" value="Unassembled WGS sequence"/>
</dbReference>
<dbReference type="AlphaFoldDB" id="A0A5R8KF33"/>